<proteinExistence type="predicted"/>
<reference evidence="2" key="1">
    <citation type="journal article" date="2019" name="Int. J. Syst. Evol. Microbiol.">
        <title>The Global Catalogue of Microorganisms (GCM) 10K type strain sequencing project: providing services to taxonomists for standard genome sequencing and annotation.</title>
        <authorList>
            <consortium name="The Broad Institute Genomics Platform"/>
            <consortium name="The Broad Institute Genome Sequencing Center for Infectious Disease"/>
            <person name="Wu L."/>
            <person name="Ma J."/>
        </authorList>
    </citation>
    <scope>NUCLEOTIDE SEQUENCE [LARGE SCALE GENOMIC DNA]</scope>
    <source>
        <strain evidence="2">NBRC 110140</strain>
    </source>
</reference>
<evidence type="ECO:0000313" key="1">
    <source>
        <dbReference type="EMBL" id="GLQ33962.1"/>
    </source>
</evidence>
<dbReference type="EMBL" id="BSNN01000002">
    <property type="protein sequence ID" value="GLQ33962.1"/>
    <property type="molecule type" value="Genomic_DNA"/>
</dbReference>
<accession>A0ABQ5VS59</accession>
<dbReference type="Proteomes" id="UP001156694">
    <property type="component" value="Unassembled WGS sequence"/>
</dbReference>
<name>A0ABQ5VS59_9RHOB</name>
<comment type="caution">
    <text evidence="1">The sequence shown here is derived from an EMBL/GenBank/DDBJ whole genome shotgun (WGS) entry which is preliminary data.</text>
</comment>
<protein>
    <submittedName>
        <fullName evidence="1">Uncharacterized protein</fullName>
    </submittedName>
</protein>
<organism evidence="1 2">
    <name type="scientific">Amylibacter marinus</name>
    <dbReference type="NCBI Taxonomy" id="1475483"/>
    <lineage>
        <taxon>Bacteria</taxon>
        <taxon>Pseudomonadati</taxon>
        <taxon>Pseudomonadota</taxon>
        <taxon>Alphaproteobacteria</taxon>
        <taxon>Rhodobacterales</taxon>
        <taxon>Paracoccaceae</taxon>
        <taxon>Amylibacter</taxon>
    </lineage>
</organism>
<evidence type="ECO:0000313" key="2">
    <source>
        <dbReference type="Proteomes" id="UP001156694"/>
    </source>
</evidence>
<gene>
    <name evidence="1" type="ORF">GCM10007939_02450</name>
</gene>
<keyword evidence="2" id="KW-1185">Reference proteome</keyword>
<dbReference type="RefSeq" id="WP_284375393.1">
    <property type="nucleotide sequence ID" value="NZ_BSNN01000002.1"/>
</dbReference>
<sequence length="45" mass="4431">MTKPNKTVTVLAQSKVSVGGGIAPIVLNTAKVSTGGGIAPIVLNK</sequence>